<keyword evidence="1" id="KW-0732">Signal</keyword>
<evidence type="ECO:0000256" key="1">
    <source>
        <dbReference type="SAM" id="SignalP"/>
    </source>
</evidence>
<gene>
    <name evidence="3" type="ORF">ACU52_07775</name>
</gene>
<evidence type="ECO:0000313" key="4">
    <source>
        <dbReference type="Proteomes" id="UP000036951"/>
    </source>
</evidence>
<dbReference type="PROSITE" id="PS50853">
    <property type="entry name" value="FN3"/>
    <property type="match status" value="1"/>
</dbReference>
<dbReference type="InterPro" id="IPR013783">
    <property type="entry name" value="Ig-like_fold"/>
</dbReference>
<dbReference type="InterPro" id="IPR011628">
    <property type="entry name" value="Cleaved_adhesin"/>
</dbReference>
<reference evidence="3 4" key="1">
    <citation type="submission" date="2015-06" db="EMBL/GenBank/DDBJ databases">
        <title>Prevotella sp. 109, sp. nov., a novel member of the family Prevotellaceae isolated from human faeces.</title>
        <authorList>
            <person name="Shkoporov A.N."/>
            <person name="Chaplin A.V."/>
            <person name="Kafarskaia L.I."/>
            <person name="Efimov B.A."/>
        </authorList>
    </citation>
    <scope>NUCLEOTIDE SEQUENCE [LARGE SCALE GENOMIC DNA]</scope>
    <source>
        <strain evidence="3 4">109</strain>
    </source>
</reference>
<dbReference type="Gene3D" id="2.60.120.200">
    <property type="match status" value="3"/>
</dbReference>
<dbReference type="Proteomes" id="UP000036951">
    <property type="component" value="Unassembled WGS sequence"/>
</dbReference>
<dbReference type="SUPFAM" id="SSF63825">
    <property type="entry name" value="YWTD domain"/>
    <property type="match status" value="1"/>
</dbReference>
<proteinExistence type="predicted"/>
<protein>
    <recommendedName>
        <fullName evidence="2">Fibronectin type-III domain-containing protein</fullName>
    </recommendedName>
</protein>
<sequence>MVMLMNVKLIQLMLLSSLTASPTMAQSLNKTMQKQVAPTSEKVQVSKAKRGSTTFKLNPSNKFNVAPNDVYNHLKNARNITTSINKAQAKENKTERIAAQANVADSLILYGLNYSDGTWQTLSPLASKVYSFQAAPVINYTDESSIEIPRPMAAFYAKGKFYALNSAMDEDGLTNTSITTYDAETWQELGTKMLAEKDPTMEMYLRQIGVYDPTTDKAYTMSWGDGKPLISIDLNTMETKNIGQVNLFIQTLFVDNAGQLYGIAFNDKKLYKINKENGTPTEVGELDVPHALTADQMSAVCDPATGKVYWVGVNNNSKESALYTIDLNTAHTTKIADLPGDEHFLGLYIPYIEAKAPGAPTKISYADGKLYFTAPTKTYTSDETLSGELTAKISVDGSDATETKVNAGGNATIDLNLSEGKHTVSIILSNAAGDSPERRLQTFVGQDVPSAVTNLSLSIDDGKTVVLTWNAPTTSVNGGPVDDNSINYKVVRYPDETVVAEGLKETTFSESVPEAHARYYYTVTACSDNREGETATSNKVTAGSTWFTPYIETFDTQADFDSFKVIDANNDTHTWSFMFPSGVESGYAYLQGNGTADVDTGIYEGNGNDDYLISPSISLKKNTDYRLTFETYDQWLTMEHMTILLGNKQEVTGDEKEIASLDIMYDKNKYEIMFNVPEDGLYNLLFHGDSPAQSVNISMDNISLDVYSTFEGPDCVTDVKVTAGEKGALNNTLTFVAPTKTYKGETLSDIAYINVYRNGSSKPAHVFEAPKAGESLTWTDTDVEQGNVTYRIVPFNTLGQGKEAVITNWVGLDMPANVANLKVKMNENNKAVLTWDKVTEEGLHGGYVNPDDVQYVLCRYNEYNWTNPWEPVTDYTSDLTVTDETFSPLYGAQQQYVDYLLVAVNSAGTSEGTGVGIVLGEPYERPYDESFAYGFASKDPWTLYATSYNYAWNMSTGSGIAVKPYDGDEGMLQFSYVAEDSNDQVITGPRISLNGSESPELSFFMYHGFEAEPEDLTLKVYTNYDDEGWENSANVAYNNGATGWVRYSVPLRTDADNIQIAFGANAADASASIYVDAISIDESTENDLALTSISIDEKRIEAGESTTVNVGVANYGTNKAEGYKVVLLRDNEVIDTKQGETITQNAMAQVAFEINTTKAEATKTYIYRAAIEYEPDTYTDNDSTSTVRLYVHGSNLPVAENLTGSTSGNSVTLNWEKPAKSEIADNVTDDFEGYESFIIEGIGDWKTYDGDGTPTVYFGGPTISHAFEAKAWQVWAPVEAGFTLDKFEVLTPHSGDKYLTCWAASDGVSTTLPNDDWLISSDIIGGTDVSFYYKMPNEGSDPQVFEMMYSTTDQEPENFIAFDRDSIVSGTDWVLFEYTLPADAKYFAIRSCSKGSYTVALLDDITYTPLYGSTSEITLTGYNVYRDNKLIASNVTGQTYTDSNPGEGTHVYNVTAVWKEGESNYSNSYESSIGSGIDASTAEQGIKVYAIDNAIVINGAKGNTVNIYTLAGLQMLSCKAEDSTTVSIQQGIYLVKVGNKTFKIVVK</sequence>
<dbReference type="SUPFAM" id="SSF49265">
    <property type="entry name" value="Fibronectin type III"/>
    <property type="match status" value="1"/>
</dbReference>
<feature type="domain" description="Fibronectin type-III" evidence="2">
    <location>
        <begin position="448"/>
        <end position="545"/>
    </location>
</feature>
<feature type="chain" id="PRO_5034155677" description="Fibronectin type-III domain-containing protein" evidence="1">
    <location>
        <begin position="26"/>
        <end position="1547"/>
    </location>
</feature>
<dbReference type="CDD" id="cd00063">
    <property type="entry name" value="FN3"/>
    <property type="match status" value="1"/>
</dbReference>
<feature type="signal peptide" evidence="1">
    <location>
        <begin position="1"/>
        <end position="25"/>
    </location>
</feature>
<dbReference type="InterPro" id="IPR036116">
    <property type="entry name" value="FN3_sf"/>
</dbReference>
<dbReference type="Gene3D" id="2.60.40.10">
    <property type="entry name" value="Immunoglobulins"/>
    <property type="match status" value="3"/>
</dbReference>
<keyword evidence="4" id="KW-1185">Reference proteome</keyword>
<comment type="caution">
    <text evidence="3">The sequence shown here is derived from an EMBL/GenBank/DDBJ whole genome shotgun (WGS) entry which is preliminary data.</text>
</comment>
<dbReference type="Pfam" id="PF07675">
    <property type="entry name" value="Cleaved_Adhesin"/>
    <property type="match status" value="2"/>
</dbReference>
<dbReference type="EMBL" id="LFQU01000013">
    <property type="protein sequence ID" value="KOO68415.1"/>
    <property type="molecule type" value="Genomic_DNA"/>
</dbReference>
<accession>A0A8E1QX79</accession>
<evidence type="ECO:0000259" key="2">
    <source>
        <dbReference type="PROSITE" id="PS50853"/>
    </source>
</evidence>
<name>A0A8E1QX79_9BACT</name>
<evidence type="ECO:0000313" key="3">
    <source>
        <dbReference type="EMBL" id="KOO68415.1"/>
    </source>
</evidence>
<organism evidence="3 4">
    <name type="scientific">Xylanibacter rarus</name>
    <dbReference type="NCBI Taxonomy" id="1676614"/>
    <lineage>
        <taxon>Bacteria</taxon>
        <taxon>Pseudomonadati</taxon>
        <taxon>Bacteroidota</taxon>
        <taxon>Bacteroidia</taxon>
        <taxon>Bacteroidales</taxon>
        <taxon>Prevotellaceae</taxon>
        <taxon>Xylanibacter</taxon>
    </lineage>
</organism>
<dbReference type="SMART" id="SM00060">
    <property type="entry name" value="FN3"/>
    <property type="match status" value="3"/>
</dbReference>
<dbReference type="OrthoDB" id="1086190at2"/>
<dbReference type="InterPro" id="IPR003961">
    <property type="entry name" value="FN3_dom"/>
</dbReference>